<comment type="caution">
    <text evidence="2">The sequence shown here is derived from an EMBL/GenBank/DDBJ whole genome shotgun (WGS) entry which is preliminary data.</text>
</comment>
<keyword evidence="3" id="KW-1185">Reference proteome</keyword>
<dbReference type="AlphaFoldDB" id="A0A4Y2AD68"/>
<name>A0A4Y2AD68_ARAVE</name>
<sequence>MVITHGQHMGGCRCPRKARRKLSGNSFLWRAFACHLGKRKERKRRKSERRLNGKGDEFARVPRGRSDRHIRRRCVPEGHKSK</sequence>
<feature type="compositionally biased region" description="Basic residues" evidence="1">
    <location>
        <begin position="39"/>
        <end position="48"/>
    </location>
</feature>
<feature type="region of interest" description="Disordered" evidence="1">
    <location>
        <begin position="39"/>
        <end position="82"/>
    </location>
</feature>
<dbReference type="EMBL" id="BGPR01000013">
    <property type="protein sequence ID" value="GBL77630.1"/>
    <property type="molecule type" value="Genomic_DNA"/>
</dbReference>
<evidence type="ECO:0000313" key="3">
    <source>
        <dbReference type="Proteomes" id="UP000499080"/>
    </source>
</evidence>
<accession>A0A4Y2AD68</accession>
<feature type="compositionally biased region" description="Basic and acidic residues" evidence="1">
    <location>
        <begin position="49"/>
        <end position="67"/>
    </location>
</feature>
<organism evidence="2 3">
    <name type="scientific">Araneus ventricosus</name>
    <name type="common">Orbweaver spider</name>
    <name type="synonym">Epeira ventricosa</name>
    <dbReference type="NCBI Taxonomy" id="182803"/>
    <lineage>
        <taxon>Eukaryota</taxon>
        <taxon>Metazoa</taxon>
        <taxon>Ecdysozoa</taxon>
        <taxon>Arthropoda</taxon>
        <taxon>Chelicerata</taxon>
        <taxon>Arachnida</taxon>
        <taxon>Araneae</taxon>
        <taxon>Araneomorphae</taxon>
        <taxon>Entelegynae</taxon>
        <taxon>Araneoidea</taxon>
        <taxon>Araneidae</taxon>
        <taxon>Araneus</taxon>
    </lineage>
</organism>
<evidence type="ECO:0000256" key="1">
    <source>
        <dbReference type="SAM" id="MobiDB-lite"/>
    </source>
</evidence>
<proteinExistence type="predicted"/>
<gene>
    <name evidence="2" type="ORF">AVEN_152871_1</name>
</gene>
<reference evidence="2 3" key="1">
    <citation type="journal article" date="2019" name="Sci. Rep.">
        <title>Orb-weaving spider Araneus ventricosus genome elucidates the spidroin gene catalogue.</title>
        <authorList>
            <person name="Kono N."/>
            <person name="Nakamura H."/>
            <person name="Ohtoshi R."/>
            <person name="Moran D.A.P."/>
            <person name="Shinohara A."/>
            <person name="Yoshida Y."/>
            <person name="Fujiwara M."/>
            <person name="Mori M."/>
            <person name="Tomita M."/>
            <person name="Arakawa K."/>
        </authorList>
    </citation>
    <scope>NUCLEOTIDE SEQUENCE [LARGE SCALE GENOMIC DNA]</scope>
</reference>
<dbReference type="Proteomes" id="UP000499080">
    <property type="component" value="Unassembled WGS sequence"/>
</dbReference>
<evidence type="ECO:0000313" key="2">
    <source>
        <dbReference type="EMBL" id="GBL77630.1"/>
    </source>
</evidence>
<protein>
    <submittedName>
        <fullName evidence="2">Uncharacterized protein</fullName>
    </submittedName>
</protein>